<sequence>MTSQTVQIPGYLAGTWAIDPVHSDISFVVRHLGVSKVRGHFGTFEGTIVTAENPLESTVTAKIDAASVNTRNDQRDGHVKGEDFLDVEKFPELAFTSTGVRAHGEGFLVDGELSLHGVTKPVTLELEINGFGDGFEGAKVVGFSASTEINRREFGVTGGAAGAVVGDKITILLEIEAVKQS</sequence>
<comment type="caution">
    <text evidence="3">The sequence shown here is derived from an EMBL/GenBank/DDBJ whole genome shotgun (WGS) entry which is preliminary data.</text>
</comment>
<dbReference type="AlphaFoldDB" id="A0A2P8IBA0"/>
<dbReference type="InterPro" id="IPR007372">
    <property type="entry name" value="Lipid/polyisoprenoid-bd_YceI"/>
</dbReference>
<dbReference type="RefSeq" id="WP_106615474.1">
    <property type="nucleotide sequence ID" value="NZ_PYAX01000004.1"/>
</dbReference>
<dbReference type="EMBL" id="PYAX01000004">
    <property type="protein sequence ID" value="PSL55723.1"/>
    <property type="molecule type" value="Genomic_DNA"/>
</dbReference>
<evidence type="ECO:0000259" key="2">
    <source>
        <dbReference type="SMART" id="SM00867"/>
    </source>
</evidence>
<dbReference type="Pfam" id="PF04264">
    <property type="entry name" value="YceI"/>
    <property type="match status" value="1"/>
</dbReference>
<keyword evidence="4" id="KW-1185">Reference proteome</keyword>
<evidence type="ECO:0000256" key="1">
    <source>
        <dbReference type="ARBA" id="ARBA00008812"/>
    </source>
</evidence>
<dbReference type="SMART" id="SM00867">
    <property type="entry name" value="YceI"/>
    <property type="match status" value="1"/>
</dbReference>
<dbReference type="PANTHER" id="PTHR34406">
    <property type="entry name" value="PROTEIN YCEI"/>
    <property type="match status" value="1"/>
</dbReference>
<dbReference type="Proteomes" id="UP000241118">
    <property type="component" value="Unassembled WGS sequence"/>
</dbReference>
<dbReference type="InterPro" id="IPR036761">
    <property type="entry name" value="TTHA0802/YceI-like_sf"/>
</dbReference>
<comment type="similarity">
    <text evidence="1">Belongs to the UPF0312 family.</text>
</comment>
<dbReference type="Gene3D" id="2.40.128.110">
    <property type="entry name" value="Lipid/polyisoprenoid-binding, YceI-like"/>
    <property type="match status" value="1"/>
</dbReference>
<protein>
    <submittedName>
        <fullName evidence="3">Polyisoprenoid-binding protein YceI</fullName>
    </submittedName>
</protein>
<proteinExistence type="inferred from homology"/>
<reference evidence="3 4" key="1">
    <citation type="submission" date="2018-03" db="EMBL/GenBank/DDBJ databases">
        <title>Genomic Encyclopedia of Type Strains, Phase III (KMG-III): the genomes of soil and plant-associated and newly described type strains.</title>
        <authorList>
            <person name="Whitman W."/>
        </authorList>
    </citation>
    <scope>NUCLEOTIDE SEQUENCE [LARGE SCALE GENOMIC DNA]</scope>
    <source>
        <strain evidence="3 4">CGMCC 4.7097</strain>
    </source>
</reference>
<gene>
    <name evidence="3" type="ORF">B0I31_10414</name>
</gene>
<evidence type="ECO:0000313" key="3">
    <source>
        <dbReference type="EMBL" id="PSL55723.1"/>
    </source>
</evidence>
<feature type="domain" description="Lipid/polyisoprenoid-binding YceI-like" evidence="2">
    <location>
        <begin position="15"/>
        <end position="178"/>
    </location>
</feature>
<dbReference type="PANTHER" id="PTHR34406:SF1">
    <property type="entry name" value="PROTEIN YCEI"/>
    <property type="match status" value="1"/>
</dbReference>
<dbReference type="SUPFAM" id="SSF101874">
    <property type="entry name" value="YceI-like"/>
    <property type="match status" value="1"/>
</dbReference>
<accession>A0A2P8IBA0</accession>
<dbReference type="OrthoDB" id="9811006at2"/>
<organism evidence="3 4">
    <name type="scientific">Saccharothrix carnea</name>
    <dbReference type="NCBI Taxonomy" id="1280637"/>
    <lineage>
        <taxon>Bacteria</taxon>
        <taxon>Bacillati</taxon>
        <taxon>Actinomycetota</taxon>
        <taxon>Actinomycetes</taxon>
        <taxon>Pseudonocardiales</taxon>
        <taxon>Pseudonocardiaceae</taxon>
        <taxon>Saccharothrix</taxon>
    </lineage>
</organism>
<evidence type="ECO:0000313" key="4">
    <source>
        <dbReference type="Proteomes" id="UP000241118"/>
    </source>
</evidence>
<name>A0A2P8IBA0_SACCR</name>